<feature type="compositionally biased region" description="Pro residues" evidence="5">
    <location>
        <begin position="32"/>
        <end position="42"/>
    </location>
</feature>
<dbReference type="InterPro" id="IPR029021">
    <property type="entry name" value="Prot-tyrosine_phosphatase-like"/>
</dbReference>
<feature type="domain" description="Tyrosine specific protein phosphatases" evidence="7">
    <location>
        <begin position="208"/>
        <end position="262"/>
    </location>
</feature>
<dbReference type="Proteomes" id="UP000019375">
    <property type="component" value="Unassembled WGS sequence"/>
</dbReference>
<dbReference type="PANTHER" id="PTHR10159:SF519">
    <property type="entry name" value="DUAL SPECIFICITY PROTEIN PHOSPHATASE MPK3"/>
    <property type="match status" value="1"/>
</dbReference>
<dbReference type="PANTHER" id="PTHR10159">
    <property type="entry name" value="DUAL SPECIFICITY PROTEIN PHOSPHATASE"/>
    <property type="match status" value="1"/>
</dbReference>
<dbReference type="GO" id="GO:0033550">
    <property type="term" value="F:MAP kinase tyrosine phosphatase activity"/>
    <property type="evidence" value="ECO:0007669"/>
    <property type="project" value="TreeGrafter"/>
</dbReference>
<keyword evidence="3" id="KW-0378">Hydrolase</keyword>
<evidence type="ECO:0000259" key="7">
    <source>
        <dbReference type="PROSITE" id="PS50056"/>
    </source>
</evidence>
<evidence type="ECO:0000259" key="6">
    <source>
        <dbReference type="PROSITE" id="PS50054"/>
    </source>
</evidence>
<feature type="compositionally biased region" description="Polar residues" evidence="5">
    <location>
        <begin position="97"/>
        <end position="106"/>
    </location>
</feature>
<dbReference type="InterPro" id="IPR000387">
    <property type="entry name" value="Tyr_Pase_dom"/>
</dbReference>
<dbReference type="GO" id="GO:0005829">
    <property type="term" value="C:cytosol"/>
    <property type="evidence" value="ECO:0007669"/>
    <property type="project" value="TreeGrafter"/>
</dbReference>
<name>A0A8J2T9P4_ZYGB2</name>
<dbReference type="GO" id="GO:0017017">
    <property type="term" value="F:MAP kinase tyrosine/serine/threonine phosphatase activity"/>
    <property type="evidence" value="ECO:0007669"/>
    <property type="project" value="TreeGrafter"/>
</dbReference>
<dbReference type="GO" id="GO:0043409">
    <property type="term" value="P:negative regulation of MAPK cascade"/>
    <property type="evidence" value="ECO:0007669"/>
    <property type="project" value="TreeGrafter"/>
</dbReference>
<dbReference type="Pfam" id="PF00782">
    <property type="entry name" value="DSPc"/>
    <property type="match status" value="1"/>
</dbReference>
<dbReference type="GO" id="GO:0008330">
    <property type="term" value="F:protein tyrosine/threonine phosphatase activity"/>
    <property type="evidence" value="ECO:0007669"/>
    <property type="project" value="TreeGrafter"/>
</dbReference>
<evidence type="ECO:0000256" key="3">
    <source>
        <dbReference type="ARBA" id="ARBA00022801"/>
    </source>
</evidence>
<keyword evidence="9" id="KW-1185">Reference proteome</keyword>
<evidence type="ECO:0000313" key="9">
    <source>
        <dbReference type="Proteomes" id="UP000019375"/>
    </source>
</evidence>
<sequence length="343" mass="37303">MSRDNNSPRSSLQAKNTKNLSLDIRHVQIDPLPLPLPLPQPKPVGLGSRFSKPQLASRRSEASIYTSAPSIRGAARPTRVHSLSVRTAELDGPGRARSQSLASTPLQEPREPPKQAWVFAEDEKKTESDSEQPDAGGSPEVGNAYPEGPLCVIPPCVFLYSEPTVQQVRSFELVINVAEEVADLEPHARERGVEYVRVPWAHSSQIAGDLMQLTERIHSARQQGRRVLVHCQCGVSRSASLVVAYIMRYERVSMNEAYTRLKGVARDISPNLGLVFQLMEWGEALSGGSSASSSQETTPRSPGEYFKSSLSSASSNSTESTLCHHDARTEAASTSAEALSGCE</sequence>
<dbReference type="SUPFAM" id="SSF52799">
    <property type="entry name" value="(Phosphotyrosine protein) phosphatases II"/>
    <property type="match status" value="1"/>
</dbReference>
<evidence type="ECO:0000313" key="8">
    <source>
        <dbReference type="EMBL" id="CDF91182.1"/>
    </source>
</evidence>
<dbReference type="PROSITE" id="PS50056">
    <property type="entry name" value="TYR_PHOSPHATASE_2"/>
    <property type="match status" value="1"/>
</dbReference>
<evidence type="ECO:0000256" key="2">
    <source>
        <dbReference type="ARBA" id="ARBA00013064"/>
    </source>
</evidence>
<feature type="domain" description="Tyrosine-protein phosphatase" evidence="6">
    <location>
        <begin position="148"/>
        <end position="287"/>
    </location>
</feature>
<evidence type="ECO:0000256" key="1">
    <source>
        <dbReference type="ARBA" id="ARBA00008601"/>
    </source>
</evidence>
<dbReference type="CDD" id="cd14521">
    <property type="entry name" value="DSP_fungal_SDP1-like"/>
    <property type="match status" value="1"/>
</dbReference>
<gene>
    <name evidence="8" type="ORF">BN860_01530g</name>
</gene>
<keyword evidence="4" id="KW-0904">Protein phosphatase</keyword>
<feature type="compositionally biased region" description="Low complexity" evidence="5">
    <location>
        <begin position="308"/>
        <end position="320"/>
    </location>
</feature>
<dbReference type="PROSITE" id="PS50054">
    <property type="entry name" value="TYR_PHOSPHATASE_DUAL"/>
    <property type="match status" value="1"/>
</dbReference>
<dbReference type="Gene3D" id="3.90.190.10">
    <property type="entry name" value="Protein tyrosine phosphatase superfamily"/>
    <property type="match status" value="1"/>
</dbReference>
<dbReference type="OrthoDB" id="426001at2759"/>
<dbReference type="EC" id="3.1.3.48" evidence="2"/>
<dbReference type="InterPro" id="IPR016130">
    <property type="entry name" value="Tyr_Pase_AS"/>
</dbReference>
<feature type="compositionally biased region" description="Polar residues" evidence="5">
    <location>
        <begin position="1"/>
        <end position="20"/>
    </location>
</feature>
<feature type="region of interest" description="Disordered" evidence="5">
    <location>
        <begin position="1"/>
        <end position="143"/>
    </location>
</feature>
<evidence type="ECO:0000256" key="4">
    <source>
        <dbReference type="ARBA" id="ARBA00022912"/>
    </source>
</evidence>
<accession>A0A8J2T9P4</accession>
<dbReference type="SMART" id="SM00195">
    <property type="entry name" value="DSPc"/>
    <property type="match status" value="1"/>
</dbReference>
<dbReference type="InterPro" id="IPR020422">
    <property type="entry name" value="TYR_PHOSPHATASE_DUAL_dom"/>
</dbReference>
<organism evidence="8 9">
    <name type="scientific">Zygosaccharomyces bailii (strain CLIB 213 / ATCC 58445 / CBS 680 / BCRC 21525 / NBRC 1098 / NCYC 1416 / NRRL Y-2227)</name>
    <dbReference type="NCBI Taxonomy" id="1333698"/>
    <lineage>
        <taxon>Eukaryota</taxon>
        <taxon>Fungi</taxon>
        <taxon>Dikarya</taxon>
        <taxon>Ascomycota</taxon>
        <taxon>Saccharomycotina</taxon>
        <taxon>Saccharomycetes</taxon>
        <taxon>Saccharomycetales</taxon>
        <taxon>Saccharomycetaceae</taxon>
        <taxon>Zygosaccharomyces</taxon>
    </lineage>
</organism>
<feature type="compositionally biased region" description="Low complexity" evidence="5">
    <location>
        <begin position="330"/>
        <end position="343"/>
    </location>
</feature>
<dbReference type="EMBL" id="HG316463">
    <property type="protein sequence ID" value="CDF91182.1"/>
    <property type="molecule type" value="Genomic_DNA"/>
</dbReference>
<dbReference type="PROSITE" id="PS00383">
    <property type="entry name" value="TYR_PHOSPHATASE_1"/>
    <property type="match status" value="1"/>
</dbReference>
<proteinExistence type="inferred from homology"/>
<reference evidence="9" key="1">
    <citation type="journal article" date="2013" name="Genome Announc.">
        <title>Genome sequence of the food spoilage yeast Zygosaccharomyces bailii CLIB 213(T).</title>
        <authorList>
            <person name="Galeote V."/>
            <person name="Bigey F."/>
            <person name="Devillers H."/>
            <person name="Neuveglise C."/>
            <person name="Dequin S."/>
        </authorList>
    </citation>
    <scope>NUCLEOTIDE SEQUENCE [LARGE SCALE GENOMIC DNA]</scope>
    <source>
        <strain evidence="9">CLIB 213 / ATCC 58445 / CBS 680 / CCRC 21525 / NBRC 1098 / NCYC 1416 / NRRL Y-2227</strain>
    </source>
</reference>
<dbReference type="GO" id="GO:0005634">
    <property type="term" value="C:nucleus"/>
    <property type="evidence" value="ECO:0007669"/>
    <property type="project" value="TreeGrafter"/>
</dbReference>
<dbReference type="InterPro" id="IPR000340">
    <property type="entry name" value="Dual-sp_phosphatase_cat-dom"/>
</dbReference>
<evidence type="ECO:0000256" key="5">
    <source>
        <dbReference type="SAM" id="MobiDB-lite"/>
    </source>
</evidence>
<dbReference type="AlphaFoldDB" id="A0A8J2T9P4"/>
<protein>
    <recommendedName>
        <fullName evidence="2">protein-tyrosine-phosphatase</fullName>
        <ecNumber evidence="2">3.1.3.48</ecNumber>
    </recommendedName>
</protein>
<feature type="region of interest" description="Disordered" evidence="5">
    <location>
        <begin position="287"/>
        <end position="343"/>
    </location>
</feature>
<comment type="similarity">
    <text evidence="1">Belongs to the protein-tyrosine phosphatase family. Non-receptor class dual specificity subfamily.</text>
</comment>